<reference evidence="6 7" key="1">
    <citation type="submission" date="2018-07" db="EMBL/GenBank/DDBJ databases">
        <title>Genomic Encyclopedia of Type Strains, Phase IV (KMG-IV): sequencing the most valuable type-strain genomes for metagenomic binning, comparative biology and taxonomic classification.</title>
        <authorList>
            <person name="Goeker M."/>
        </authorList>
    </citation>
    <scope>NUCLEOTIDE SEQUENCE [LARGE SCALE GENOMIC DNA]</scope>
    <source>
        <strain evidence="6 7">DSM 21634</strain>
    </source>
</reference>
<dbReference type="GO" id="GO:0016020">
    <property type="term" value="C:membrane"/>
    <property type="evidence" value="ECO:0007669"/>
    <property type="project" value="UniProtKB-SubCell"/>
</dbReference>
<dbReference type="Gene3D" id="1.20.120.550">
    <property type="entry name" value="Membrane associated eicosanoid/glutathione metabolism-like domain"/>
    <property type="match status" value="1"/>
</dbReference>
<feature type="transmembrane region" description="Helical" evidence="5">
    <location>
        <begin position="112"/>
        <end position="128"/>
    </location>
</feature>
<keyword evidence="4 5" id="KW-0472">Membrane</keyword>
<evidence type="ECO:0000256" key="5">
    <source>
        <dbReference type="SAM" id="Phobius"/>
    </source>
</evidence>
<dbReference type="OrthoDB" id="513661at2"/>
<dbReference type="RefSeq" id="WP_114469055.1">
    <property type="nucleotide sequence ID" value="NZ_QPJK01000005.1"/>
</dbReference>
<dbReference type="SUPFAM" id="SSF161084">
    <property type="entry name" value="MAPEG domain-like"/>
    <property type="match status" value="1"/>
</dbReference>
<feature type="transmembrane region" description="Helical" evidence="5">
    <location>
        <begin position="87"/>
        <end position="105"/>
    </location>
</feature>
<dbReference type="AlphaFoldDB" id="A0A368XQD6"/>
<dbReference type="PANTHER" id="PTHR35371:SF1">
    <property type="entry name" value="BLR7753 PROTEIN"/>
    <property type="match status" value="1"/>
</dbReference>
<organism evidence="6 7">
    <name type="scientific">Pseudorhodoferax soli</name>
    <dbReference type="NCBI Taxonomy" id="545864"/>
    <lineage>
        <taxon>Bacteria</taxon>
        <taxon>Pseudomonadati</taxon>
        <taxon>Pseudomonadota</taxon>
        <taxon>Betaproteobacteria</taxon>
        <taxon>Burkholderiales</taxon>
        <taxon>Comamonadaceae</taxon>
    </lineage>
</organism>
<dbReference type="EMBL" id="QPJK01000005">
    <property type="protein sequence ID" value="RCW70075.1"/>
    <property type="molecule type" value="Genomic_DNA"/>
</dbReference>
<sequence>MPTHHLTLAYWCLLAAAVLPYVTAWIAKAGAFGPGDNHTPRAWAARQGGWRARALAAQHNGFEGLPLFMAGVLAAHQFGATQARIDALALAYVLLRVVYVSCYIRDKSTLRSLAWTAGVAVSVALFFVR</sequence>
<protein>
    <submittedName>
        <fullName evidence="6">Putative MAPEG superfamily protein</fullName>
    </submittedName>
</protein>
<evidence type="ECO:0000313" key="6">
    <source>
        <dbReference type="EMBL" id="RCW70075.1"/>
    </source>
</evidence>
<evidence type="ECO:0000256" key="1">
    <source>
        <dbReference type="ARBA" id="ARBA00004370"/>
    </source>
</evidence>
<comment type="caution">
    <text evidence="6">The sequence shown here is derived from an EMBL/GenBank/DDBJ whole genome shotgun (WGS) entry which is preliminary data.</text>
</comment>
<dbReference type="InterPro" id="IPR001129">
    <property type="entry name" value="Membr-assoc_MAPEG"/>
</dbReference>
<dbReference type="InterPro" id="IPR023352">
    <property type="entry name" value="MAPEG-like_dom_sf"/>
</dbReference>
<name>A0A368XQD6_9BURK</name>
<accession>A0A368XQD6</accession>
<keyword evidence="7" id="KW-1185">Reference proteome</keyword>
<evidence type="ECO:0000256" key="3">
    <source>
        <dbReference type="ARBA" id="ARBA00022989"/>
    </source>
</evidence>
<comment type="subcellular location">
    <subcellularLocation>
        <location evidence="1">Membrane</location>
    </subcellularLocation>
</comment>
<proteinExistence type="predicted"/>
<keyword evidence="3 5" id="KW-1133">Transmembrane helix</keyword>
<keyword evidence="2 5" id="KW-0812">Transmembrane</keyword>
<evidence type="ECO:0000256" key="4">
    <source>
        <dbReference type="ARBA" id="ARBA00023136"/>
    </source>
</evidence>
<evidence type="ECO:0000256" key="2">
    <source>
        <dbReference type="ARBA" id="ARBA00022692"/>
    </source>
</evidence>
<dbReference type="PANTHER" id="PTHR35371">
    <property type="entry name" value="INNER MEMBRANE PROTEIN"/>
    <property type="match status" value="1"/>
</dbReference>
<gene>
    <name evidence="6" type="ORF">DES41_10511</name>
</gene>
<dbReference type="Pfam" id="PF01124">
    <property type="entry name" value="MAPEG"/>
    <property type="match status" value="1"/>
</dbReference>
<dbReference type="Proteomes" id="UP000252884">
    <property type="component" value="Unassembled WGS sequence"/>
</dbReference>
<evidence type="ECO:0000313" key="7">
    <source>
        <dbReference type="Proteomes" id="UP000252884"/>
    </source>
</evidence>